<dbReference type="Proteomes" id="UP000887579">
    <property type="component" value="Unplaced"/>
</dbReference>
<protein>
    <submittedName>
        <fullName evidence="2">NADPH-dependent diflavin oxidoreductase 1</fullName>
    </submittedName>
</protein>
<sequence>MCRGLLDRCAIQVYRRCYRIFDPRYDDFGKEDEKEWTEEDDRRLQTLYNHEGPSWQKIAVKLRRNRFQVQTRYQRVICGEKAQQVPVEGKTKLLYIKDDEGLRSVIYEYAKDILPAHPVILVTKGIGEQEDRSIRWNRLCKKYSNLTDIKCQAEWTKIKAQLRAAFNREKNPNITFTAVEKIVFGVNPKKYKNLKPKIAQKAFKILHELAKEQEIQELWEIDAGELTTRLKEAEVLFFTSYTLGSHILRTAHKILTTLKNGNLLRVLPFGITVIDLIEMLEYFMEKSRRRLKLSKVECLHFIQCFIKHKGWTPNEKYAIVDKKELAQLETLREADDSDNADEEADDSDNANEEAETDQESDDDEEVVKENGNDEDENNMDVNNGDEEENENDDNEEEEEETSDTDSDKAEPDQESDDEEAEADQESDDEESDDDEEVVKENGIDEDQNNMDVNNDDEEENENGDNEEKETSDTDSDKMSPTPSDSPLILYGTETGTARDCAENFVETLRLCNLHPRLFSFDDFVFEDLPQEKVIIFIVATSGQGQMPSNMRKGWRKMLSKHLSTNFFANTSFAIAALGDSSYVEYNFAGKKLYRRILALGGKEIIKLSLCDDQHPNGMDEGFESFKKDCIEELCQMKDIFPSIEPLDENKQLPPKYILRYLDEIKDGETEEMERNESKMISGSERNYVKMRVLKNERVTHIDHFQDTRLITFENETEDYYPGDVAQVQPENFEEVIQMVIDALNIDEEKLDRPFHLEKSDSYVLLPPKHILSYPTTLRICFKKLFDINSIPTRAFFQSLSRISNNEMEKERLKEMADYNSFDDFIAYVRLPRRSIAEVLRDFPSTSKQIPVERLFDIFPYIRPRSFSIASSRAMHPKSLQILVARVEYARKNMRTKRIGLCSNFMAKLLEGDEVIIRIQEGTMDFNKPRLTKVCISTGTGIAPFRSLISESHSKQDPDPIVLFFGCRGRTKDYYFNEEWPNFVNCIVQTAFSRDQDKKVYVHHVMQDNLHLLGSLIKQNRVVFYIAGSAGQMPKDIRAALKSIIEESGVAEDGKQFVTEMELKRLIQFETWF</sequence>
<proteinExistence type="predicted"/>
<accession>A0AC34FIW9</accession>
<evidence type="ECO:0000313" key="1">
    <source>
        <dbReference type="Proteomes" id="UP000887579"/>
    </source>
</evidence>
<evidence type="ECO:0000313" key="2">
    <source>
        <dbReference type="WBParaSite" id="ES5_v2.g17217.t1"/>
    </source>
</evidence>
<reference evidence="2" key="1">
    <citation type="submission" date="2022-11" db="UniProtKB">
        <authorList>
            <consortium name="WormBaseParasite"/>
        </authorList>
    </citation>
    <scope>IDENTIFICATION</scope>
</reference>
<dbReference type="WBParaSite" id="ES5_v2.g17217.t1">
    <property type="protein sequence ID" value="ES5_v2.g17217.t1"/>
    <property type="gene ID" value="ES5_v2.g17217"/>
</dbReference>
<organism evidence="1 2">
    <name type="scientific">Panagrolaimus sp. ES5</name>
    <dbReference type="NCBI Taxonomy" id="591445"/>
    <lineage>
        <taxon>Eukaryota</taxon>
        <taxon>Metazoa</taxon>
        <taxon>Ecdysozoa</taxon>
        <taxon>Nematoda</taxon>
        <taxon>Chromadorea</taxon>
        <taxon>Rhabditida</taxon>
        <taxon>Tylenchina</taxon>
        <taxon>Panagrolaimomorpha</taxon>
        <taxon>Panagrolaimoidea</taxon>
        <taxon>Panagrolaimidae</taxon>
        <taxon>Panagrolaimus</taxon>
    </lineage>
</organism>
<name>A0AC34FIW9_9BILA</name>